<sequence>MVWVSQNSIECLFAGMVYKLGDWEEFVRACSLIIDSHDSIRHKRELKPFISHLAAAEVEVSITALYVKWLRQYARYTQMSIGVDQPLSLSCLSKNSTGLTTERTRLHWRSRSSESESSTQLNFNLKSNWFNFLCLNYKMYPMLK</sequence>
<evidence type="ECO:0000313" key="1">
    <source>
        <dbReference type="EMBL" id="RNA11036.1"/>
    </source>
</evidence>
<organism evidence="1 2">
    <name type="scientific">Brachionus plicatilis</name>
    <name type="common">Marine rotifer</name>
    <name type="synonym">Brachionus muelleri</name>
    <dbReference type="NCBI Taxonomy" id="10195"/>
    <lineage>
        <taxon>Eukaryota</taxon>
        <taxon>Metazoa</taxon>
        <taxon>Spiralia</taxon>
        <taxon>Gnathifera</taxon>
        <taxon>Rotifera</taxon>
        <taxon>Eurotatoria</taxon>
        <taxon>Monogononta</taxon>
        <taxon>Pseudotrocha</taxon>
        <taxon>Ploima</taxon>
        <taxon>Brachionidae</taxon>
        <taxon>Brachionus</taxon>
    </lineage>
</organism>
<keyword evidence="2" id="KW-1185">Reference proteome</keyword>
<proteinExistence type="predicted"/>
<accession>A0A3M7QHX0</accession>
<reference evidence="1 2" key="1">
    <citation type="journal article" date="2018" name="Sci. Rep.">
        <title>Genomic signatures of local adaptation to the degree of environmental predictability in rotifers.</title>
        <authorList>
            <person name="Franch-Gras L."/>
            <person name="Hahn C."/>
            <person name="Garcia-Roger E.M."/>
            <person name="Carmona M.J."/>
            <person name="Serra M."/>
            <person name="Gomez A."/>
        </authorList>
    </citation>
    <scope>NUCLEOTIDE SEQUENCE [LARGE SCALE GENOMIC DNA]</scope>
    <source>
        <strain evidence="1">HYR1</strain>
    </source>
</reference>
<dbReference type="Proteomes" id="UP000276133">
    <property type="component" value="Unassembled WGS sequence"/>
</dbReference>
<dbReference type="EMBL" id="REGN01006062">
    <property type="protein sequence ID" value="RNA11036.1"/>
    <property type="molecule type" value="Genomic_DNA"/>
</dbReference>
<name>A0A3M7QHX0_BRAPC</name>
<gene>
    <name evidence="1" type="ORF">BpHYR1_007899</name>
</gene>
<evidence type="ECO:0000313" key="2">
    <source>
        <dbReference type="Proteomes" id="UP000276133"/>
    </source>
</evidence>
<protein>
    <submittedName>
        <fullName evidence="1">Uncharacterized protein</fullName>
    </submittedName>
</protein>
<comment type="caution">
    <text evidence="1">The sequence shown here is derived from an EMBL/GenBank/DDBJ whole genome shotgun (WGS) entry which is preliminary data.</text>
</comment>
<dbReference type="AlphaFoldDB" id="A0A3M7QHX0"/>